<gene>
    <name evidence="8" type="ORF">BN1211_1098</name>
</gene>
<keyword evidence="1" id="KW-0479">Metal-binding</keyword>
<feature type="compositionally biased region" description="Basic and acidic residues" evidence="6">
    <location>
        <begin position="112"/>
        <end position="128"/>
    </location>
</feature>
<dbReference type="Pfam" id="PF00172">
    <property type="entry name" value="Zn_clus"/>
    <property type="match status" value="1"/>
</dbReference>
<feature type="compositionally biased region" description="Polar residues" evidence="6">
    <location>
        <begin position="89"/>
        <end position="110"/>
    </location>
</feature>
<dbReference type="InterPro" id="IPR007219">
    <property type="entry name" value="XnlR_reg_dom"/>
</dbReference>
<dbReference type="Gene3D" id="4.10.240.10">
    <property type="entry name" value="Zn(2)-C6 fungal-type DNA-binding domain"/>
    <property type="match status" value="1"/>
</dbReference>
<evidence type="ECO:0000313" key="9">
    <source>
        <dbReference type="Proteomes" id="UP000038830"/>
    </source>
</evidence>
<sequence length="741" mass="83810">MSQPKVLVEYKGKTGVDASGRKKKSRIIPPDKRKKVAQACDKCKRRKQKCNGLQPCNVCHAKGFTCEYTAIDKRILKSSKKNSLGPESFTESSGGTPIDNSSVLSETPGTVSEDRQEPGQQQQRDHLSTIDSNPFINTKDAARIPSSLQPLLSFPLNITEGHDDAIVSLGSDQNWRLLFDDGGNLRFLGESCGISYLLQCRKLFSKVLGHQSFSDDPERLRYNDRTAIVLNGTKVPLPSREYTDYLVRTFMNNLNNVLYIVDYSAIPKFVDDIYRSRNKEHDKCILMLILAIGSIFAKAELLTNVFPFPKSQYIEHVEFFQSANTILNSVLEDGDLWLVETHLLIFFYYHFAGFKHLAWVKLGNAIRHAQGLGLQRKYVNESFKSSAVVLHRRRLFISLFIMDTLSAVHLGRSMTLRENEWDDMQSLQSIDDFSQKLLQVCLLNSEVLRNIYFNPSVTIKSALKLAVQLKLYALRNPVKPMSLEVSSAPVDHKFLLPYVIYLHSIVLLSRPFFHFVILNKLGLVNYTPDPTRISHLKSFYQSCIKASLLVIKTVEYCYYQNIHPFKPMSLVSCTFHAGLVLGLLLLLKHRGIDDEMFADDPSIVVDKDAMISNAMSSIIKVLDHCGKLDPQSKRYSIILQSMLNATEVKKPSGDNSEPENNHENFENILRFQDWLFPKVESLPNPSSVSTSTSGYDSSNADDFLKDIAGMTNSNSNGQFLDDLLYNVLDNGNTDRQQSSNH</sequence>
<dbReference type="PANTHER" id="PTHR47424:SF6">
    <property type="entry name" value="PROLINE UTILIZATION TRANS-ACTIVATOR"/>
    <property type="match status" value="1"/>
</dbReference>
<dbReference type="GO" id="GO:0000981">
    <property type="term" value="F:DNA-binding transcription factor activity, RNA polymerase II-specific"/>
    <property type="evidence" value="ECO:0007669"/>
    <property type="project" value="InterPro"/>
</dbReference>
<evidence type="ECO:0000313" key="8">
    <source>
        <dbReference type="EMBL" id="CEP21079.1"/>
    </source>
</evidence>
<dbReference type="GO" id="GO:0006351">
    <property type="term" value="P:DNA-templated transcription"/>
    <property type="evidence" value="ECO:0007669"/>
    <property type="project" value="InterPro"/>
</dbReference>
<keyword evidence="4" id="KW-0804">Transcription</keyword>
<reference evidence="9" key="1">
    <citation type="journal article" date="2015" name="J. Biotechnol.">
        <title>The structure of the Cyberlindnera jadinii genome and its relation to Candida utilis analyzed by the occurrence of single nucleotide polymorphisms.</title>
        <authorList>
            <person name="Rupp O."/>
            <person name="Brinkrolf K."/>
            <person name="Buerth C."/>
            <person name="Kunigo M."/>
            <person name="Schneider J."/>
            <person name="Jaenicke S."/>
            <person name="Goesmann A."/>
            <person name="Puehler A."/>
            <person name="Jaeger K.-E."/>
            <person name="Ernst J.F."/>
        </authorList>
    </citation>
    <scope>NUCLEOTIDE SEQUENCE [LARGE SCALE GENOMIC DNA]</scope>
    <source>
        <strain evidence="9">ATCC 18201 / CBS 1600 / BCRC 20928 / JCM 3617 / NBRC 0987 / NRRL Y-1542</strain>
    </source>
</reference>
<dbReference type="CDD" id="cd12148">
    <property type="entry name" value="fungal_TF_MHR"/>
    <property type="match status" value="1"/>
</dbReference>
<feature type="region of interest" description="Disordered" evidence="6">
    <location>
        <begin position="80"/>
        <end position="132"/>
    </location>
</feature>
<organism evidence="8 9">
    <name type="scientific">Cyberlindnera jadinii (strain ATCC 18201 / CBS 1600 / BCRC 20928 / JCM 3617 / NBRC 0987 / NRRL Y-1542)</name>
    <name type="common">Torula yeast</name>
    <name type="synonym">Candida utilis</name>
    <dbReference type="NCBI Taxonomy" id="983966"/>
    <lineage>
        <taxon>Eukaryota</taxon>
        <taxon>Fungi</taxon>
        <taxon>Dikarya</taxon>
        <taxon>Ascomycota</taxon>
        <taxon>Saccharomycotina</taxon>
        <taxon>Saccharomycetes</taxon>
        <taxon>Phaffomycetales</taxon>
        <taxon>Phaffomycetaceae</taxon>
        <taxon>Cyberlindnera</taxon>
    </lineage>
</organism>
<dbReference type="InterPro" id="IPR051127">
    <property type="entry name" value="Fungal_SecMet_Regulators"/>
</dbReference>
<feature type="region of interest" description="Disordered" evidence="6">
    <location>
        <begin position="1"/>
        <end position="35"/>
    </location>
</feature>
<dbReference type="EMBL" id="CDQK01000001">
    <property type="protein sequence ID" value="CEP21079.1"/>
    <property type="molecule type" value="Genomic_DNA"/>
</dbReference>
<evidence type="ECO:0000256" key="6">
    <source>
        <dbReference type="SAM" id="MobiDB-lite"/>
    </source>
</evidence>
<dbReference type="CDD" id="cd00067">
    <property type="entry name" value="GAL4"/>
    <property type="match status" value="1"/>
</dbReference>
<dbReference type="GO" id="GO:0003677">
    <property type="term" value="F:DNA binding"/>
    <property type="evidence" value="ECO:0007669"/>
    <property type="project" value="InterPro"/>
</dbReference>
<feature type="compositionally biased region" description="Basic residues" evidence="6">
    <location>
        <begin position="21"/>
        <end position="35"/>
    </location>
</feature>
<dbReference type="GO" id="GO:0008270">
    <property type="term" value="F:zinc ion binding"/>
    <property type="evidence" value="ECO:0007669"/>
    <property type="project" value="InterPro"/>
</dbReference>
<dbReference type="SMART" id="SM00066">
    <property type="entry name" value="GAL4"/>
    <property type="match status" value="1"/>
</dbReference>
<evidence type="ECO:0000256" key="4">
    <source>
        <dbReference type="ARBA" id="ARBA00023163"/>
    </source>
</evidence>
<feature type="domain" description="Zn(2)-C6 fungal-type" evidence="7">
    <location>
        <begin position="39"/>
        <end position="68"/>
    </location>
</feature>
<accession>A0A0H5CAX3</accession>
<protein>
    <recommendedName>
        <fullName evidence="7">Zn(2)-C6 fungal-type domain-containing protein</fullName>
    </recommendedName>
</protein>
<proteinExistence type="predicted"/>
<dbReference type="SMART" id="SM00906">
    <property type="entry name" value="Fungal_trans"/>
    <property type="match status" value="1"/>
</dbReference>
<dbReference type="AlphaFoldDB" id="A0A0H5CAX3"/>
<dbReference type="InterPro" id="IPR001138">
    <property type="entry name" value="Zn2Cys6_DnaBD"/>
</dbReference>
<dbReference type="Pfam" id="PF04082">
    <property type="entry name" value="Fungal_trans"/>
    <property type="match status" value="1"/>
</dbReference>
<dbReference type="PROSITE" id="PS50048">
    <property type="entry name" value="ZN2_CY6_FUNGAL_2"/>
    <property type="match status" value="1"/>
</dbReference>
<keyword evidence="2" id="KW-0862">Zinc</keyword>
<dbReference type="Proteomes" id="UP000038830">
    <property type="component" value="Unassembled WGS sequence"/>
</dbReference>
<dbReference type="SUPFAM" id="SSF57701">
    <property type="entry name" value="Zn2/Cys6 DNA-binding domain"/>
    <property type="match status" value="1"/>
</dbReference>
<dbReference type="PROSITE" id="PS00463">
    <property type="entry name" value="ZN2_CY6_FUNGAL_1"/>
    <property type="match status" value="1"/>
</dbReference>
<evidence type="ECO:0000256" key="5">
    <source>
        <dbReference type="ARBA" id="ARBA00023242"/>
    </source>
</evidence>
<evidence type="ECO:0000259" key="7">
    <source>
        <dbReference type="PROSITE" id="PS50048"/>
    </source>
</evidence>
<name>A0A0H5CAX3_CYBJN</name>
<keyword evidence="3" id="KW-0805">Transcription regulation</keyword>
<evidence type="ECO:0000256" key="1">
    <source>
        <dbReference type="ARBA" id="ARBA00022723"/>
    </source>
</evidence>
<evidence type="ECO:0000256" key="3">
    <source>
        <dbReference type="ARBA" id="ARBA00023015"/>
    </source>
</evidence>
<dbReference type="PANTHER" id="PTHR47424">
    <property type="entry name" value="REGULATORY PROTEIN GAL4"/>
    <property type="match status" value="1"/>
</dbReference>
<keyword evidence="5" id="KW-0539">Nucleus</keyword>
<dbReference type="InterPro" id="IPR036864">
    <property type="entry name" value="Zn2-C6_fun-type_DNA-bd_sf"/>
</dbReference>
<evidence type="ECO:0000256" key="2">
    <source>
        <dbReference type="ARBA" id="ARBA00022833"/>
    </source>
</evidence>